<feature type="domain" description="YlxR" evidence="2">
    <location>
        <begin position="12"/>
        <end position="93"/>
    </location>
</feature>
<name>A0A1X6WUY9_9MICO</name>
<accession>A0A1X6WUY9</accession>
<proteinExistence type="predicted"/>
<dbReference type="Gene3D" id="3.30.1230.10">
    <property type="entry name" value="YlxR-like"/>
    <property type="match status" value="1"/>
</dbReference>
<dbReference type="RefSeq" id="WP_087102591.1">
    <property type="nucleotide sequence ID" value="NZ_FWFG01000027.1"/>
</dbReference>
<feature type="compositionally biased region" description="Basic and acidic residues" evidence="1">
    <location>
        <begin position="87"/>
        <end position="111"/>
    </location>
</feature>
<reference evidence="3 4" key="1">
    <citation type="submission" date="2017-02" db="EMBL/GenBank/DDBJ databases">
        <authorList>
            <person name="Peterson S.W."/>
        </authorList>
    </citation>
    <scope>NUCLEOTIDE SEQUENCE [LARGE SCALE GENOMIC DNA]</scope>
    <source>
        <strain evidence="3 4">CIP104813</strain>
    </source>
</reference>
<dbReference type="InterPro" id="IPR007393">
    <property type="entry name" value="YlxR_dom"/>
</dbReference>
<evidence type="ECO:0000256" key="1">
    <source>
        <dbReference type="SAM" id="MobiDB-lite"/>
    </source>
</evidence>
<protein>
    <submittedName>
        <fullName evidence="3">COG2740: Predicted nucleic-acid-binding protein implicated in transcription termination</fullName>
    </submittedName>
</protein>
<dbReference type="EMBL" id="FWFG01000027">
    <property type="protein sequence ID" value="SLM89181.1"/>
    <property type="molecule type" value="Genomic_DNA"/>
</dbReference>
<dbReference type="SUPFAM" id="SSF64376">
    <property type="entry name" value="YlxR-like"/>
    <property type="match status" value="1"/>
</dbReference>
<evidence type="ECO:0000259" key="2">
    <source>
        <dbReference type="Pfam" id="PF04296"/>
    </source>
</evidence>
<sequence>MDPRTETLRPERTCVGCREKAARDQLVRLVRVGSPEDGVPRIRVDERSTAPGRGAWVHPDARCLDLAVTRGGLARSFRGPVDAGGLDELRRRLEASESTTQKRVEEPMDIR</sequence>
<keyword evidence="4" id="KW-1185">Reference proteome</keyword>
<dbReference type="PANTHER" id="PTHR34215">
    <property type="entry name" value="BLL0784 PROTEIN"/>
    <property type="match status" value="1"/>
</dbReference>
<dbReference type="PANTHER" id="PTHR34215:SF1">
    <property type="entry name" value="YLXR DOMAIN-CONTAINING PROTEIN"/>
    <property type="match status" value="1"/>
</dbReference>
<gene>
    <name evidence="3" type="ORF">FM110_03190</name>
</gene>
<dbReference type="OrthoDB" id="5244965at2"/>
<organism evidence="3 4">
    <name type="scientific">Brachybacterium nesterenkovii</name>
    <dbReference type="NCBI Taxonomy" id="47847"/>
    <lineage>
        <taxon>Bacteria</taxon>
        <taxon>Bacillati</taxon>
        <taxon>Actinomycetota</taxon>
        <taxon>Actinomycetes</taxon>
        <taxon>Micrococcales</taxon>
        <taxon>Dermabacteraceae</taxon>
        <taxon>Brachybacterium</taxon>
    </lineage>
</organism>
<dbReference type="AlphaFoldDB" id="A0A1X6WUY9"/>
<dbReference type="Pfam" id="PF04296">
    <property type="entry name" value="YlxR"/>
    <property type="match status" value="1"/>
</dbReference>
<dbReference type="InterPro" id="IPR037465">
    <property type="entry name" value="YlxR"/>
</dbReference>
<dbReference type="InterPro" id="IPR035931">
    <property type="entry name" value="YlxR-like_sf"/>
</dbReference>
<dbReference type="Proteomes" id="UP000195981">
    <property type="component" value="Unassembled WGS sequence"/>
</dbReference>
<evidence type="ECO:0000313" key="4">
    <source>
        <dbReference type="Proteomes" id="UP000195981"/>
    </source>
</evidence>
<feature type="region of interest" description="Disordered" evidence="1">
    <location>
        <begin position="77"/>
        <end position="111"/>
    </location>
</feature>
<evidence type="ECO:0000313" key="3">
    <source>
        <dbReference type="EMBL" id="SLM89181.1"/>
    </source>
</evidence>